<reference evidence="2 3" key="1">
    <citation type="submission" date="2017-01" db="EMBL/GenBank/DDBJ databases">
        <title>Draft genome sequence of Bacillus oleronius.</title>
        <authorList>
            <person name="Allam M."/>
        </authorList>
    </citation>
    <scope>NUCLEOTIDE SEQUENCE [LARGE SCALE GENOMIC DNA]</scope>
    <source>
        <strain evidence="2 3">DSM 9356</strain>
    </source>
</reference>
<evidence type="ECO:0000256" key="1">
    <source>
        <dbReference type="SAM" id="Phobius"/>
    </source>
</evidence>
<keyword evidence="1" id="KW-0812">Transmembrane</keyword>
<protein>
    <submittedName>
        <fullName evidence="2">Uncharacterized protein</fullName>
    </submittedName>
</protein>
<accession>A0A8E2I2S7</accession>
<name>A0A8E2I2S7_9BACI</name>
<dbReference type="EMBL" id="MTLA01000489">
    <property type="protein sequence ID" value="OOP65505.1"/>
    <property type="molecule type" value="Genomic_DNA"/>
</dbReference>
<dbReference type="AlphaFoldDB" id="A0A8E2I2S7"/>
<organism evidence="2 3">
    <name type="scientific">Heyndrickxia oleronia</name>
    <dbReference type="NCBI Taxonomy" id="38875"/>
    <lineage>
        <taxon>Bacteria</taxon>
        <taxon>Bacillati</taxon>
        <taxon>Bacillota</taxon>
        <taxon>Bacilli</taxon>
        <taxon>Bacillales</taxon>
        <taxon>Bacillaceae</taxon>
        <taxon>Heyndrickxia</taxon>
    </lineage>
</organism>
<sequence length="110" mass="13007">MKKVLIKMIILVVLLVLFLFLFFKLPKSTYKRVEIIEKYYTPHFNGKAKGITTNKNVPTYTIPNGQEACLMEFSNGQILEMDCTQYLNYKVGEKVKIKYDKHRLLDIRRK</sequence>
<feature type="transmembrane region" description="Helical" evidence="1">
    <location>
        <begin position="6"/>
        <end position="23"/>
    </location>
</feature>
<keyword evidence="1" id="KW-1133">Transmembrane helix</keyword>
<dbReference type="RefSeq" id="WP_078111478.1">
    <property type="nucleotide sequence ID" value="NZ_CP065424.1"/>
</dbReference>
<dbReference type="Proteomes" id="UP000189761">
    <property type="component" value="Unassembled WGS sequence"/>
</dbReference>
<proteinExistence type="predicted"/>
<comment type="caution">
    <text evidence="2">The sequence shown here is derived from an EMBL/GenBank/DDBJ whole genome shotgun (WGS) entry which is preliminary data.</text>
</comment>
<keyword evidence="3" id="KW-1185">Reference proteome</keyword>
<keyword evidence="1" id="KW-0472">Membrane</keyword>
<evidence type="ECO:0000313" key="3">
    <source>
        <dbReference type="Proteomes" id="UP000189761"/>
    </source>
</evidence>
<gene>
    <name evidence="2" type="ORF">BWZ43_24925</name>
</gene>
<evidence type="ECO:0000313" key="2">
    <source>
        <dbReference type="EMBL" id="OOP65505.1"/>
    </source>
</evidence>